<gene>
    <name evidence="10" type="ORF">CYG68_03120</name>
</gene>
<evidence type="ECO:0000256" key="4">
    <source>
        <dbReference type="ARBA" id="ARBA00022519"/>
    </source>
</evidence>
<organism evidence="10 11">
    <name type="scientific">Morganella morganii</name>
    <name type="common">Proteus morganii</name>
    <dbReference type="NCBI Taxonomy" id="582"/>
    <lineage>
        <taxon>Bacteria</taxon>
        <taxon>Pseudomonadati</taxon>
        <taxon>Pseudomonadota</taxon>
        <taxon>Gammaproteobacteria</taxon>
        <taxon>Enterobacterales</taxon>
        <taxon>Morganellaceae</taxon>
        <taxon>Morganella</taxon>
    </lineage>
</organism>
<feature type="transmembrane region" description="Helical" evidence="8">
    <location>
        <begin position="95"/>
        <end position="113"/>
    </location>
</feature>
<dbReference type="InterPro" id="IPR024989">
    <property type="entry name" value="MFS_assoc_dom"/>
</dbReference>
<dbReference type="PIRSF" id="PIRSF004925">
    <property type="entry name" value="HcaT"/>
    <property type="match status" value="1"/>
</dbReference>
<comment type="subcellular location">
    <subcellularLocation>
        <location evidence="1">Cell inner membrane</location>
        <topology evidence="1">Multi-pass membrane protein</topology>
    </subcellularLocation>
</comment>
<feature type="transmembrane region" description="Helical" evidence="8">
    <location>
        <begin position="134"/>
        <end position="153"/>
    </location>
</feature>
<feature type="transmembrane region" description="Helical" evidence="8">
    <location>
        <begin position="159"/>
        <end position="176"/>
    </location>
</feature>
<dbReference type="RefSeq" id="WP_193829429.1">
    <property type="nucleotide sequence ID" value="NZ_PKLF01000002.1"/>
</dbReference>
<dbReference type="NCBIfam" id="NF008346">
    <property type="entry name" value="PRK11128.1"/>
    <property type="match status" value="1"/>
</dbReference>
<evidence type="ECO:0000256" key="5">
    <source>
        <dbReference type="ARBA" id="ARBA00022692"/>
    </source>
</evidence>
<keyword evidence="7 8" id="KW-0472">Membrane</keyword>
<dbReference type="GO" id="GO:0030395">
    <property type="term" value="F:lactose binding"/>
    <property type="evidence" value="ECO:0007669"/>
    <property type="project" value="TreeGrafter"/>
</dbReference>
<feature type="transmembrane region" description="Helical" evidence="8">
    <location>
        <begin position="356"/>
        <end position="372"/>
    </location>
</feature>
<accession>A0A8I0U4X8</accession>
<dbReference type="PANTHER" id="PTHR23522">
    <property type="entry name" value="BLL5896 PROTEIN"/>
    <property type="match status" value="1"/>
</dbReference>
<feature type="transmembrane region" description="Helical" evidence="8">
    <location>
        <begin position="71"/>
        <end position="89"/>
    </location>
</feature>
<keyword evidence="6 8" id="KW-1133">Transmembrane helix</keyword>
<name>A0A8I0U4X8_MORMO</name>
<evidence type="ECO:0000256" key="2">
    <source>
        <dbReference type="ARBA" id="ARBA00022448"/>
    </source>
</evidence>
<evidence type="ECO:0000256" key="8">
    <source>
        <dbReference type="SAM" id="Phobius"/>
    </source>
</evidence>
<keyword evidence="2" id="KW-0813">Transport</keyword>
<evidence type="ECO:0000256" key="7">
    <source>
        <dbReference type="ARBA" id="ARBA00023136"/>
    </source>
</evidence>
<keyword evidence="4" id="KW-0997">Cell inner membrane</keyword>
<feature type="domain" description="Major facilitator superfamily associated" evidence="9">
    <location>
        <begin position="8"/>
        <end position="355"/>
    </location>
</feature>
<dbReference type="GO" id="GO:0005886">
    <property type="term" value="C:plasma membrane"/>
    <property type="evidence" value="ECO:0007669"/>
    <property type="project" value="UniProtKB-SubCell"/>
</dbReference>
<feature type="transmembrane region" description="Helical" evidence="8">
    <location>
        <begin position="328"/>
        <end position="350"/>
    </location>
</feature>
<dbReference type="Proteomes" id="UP000650477">
    <property type="component" value="Unassembled WGS sequence"/>
</dbReference>
<protein>
    <submittedName>
        <fullName evidence="10">3-phenylpropionate MFS transporter</fullName>
    </submittedName>
</protein>
<dbReference type="PANTHER" id="PTHR23522:SF10">
    <property type="entry name" value="3-PHENYLPROPIONIC ACID TRANSPORTER-RELATED"/>
    <property type="match status" value="1"/>
</dbReference>
<feature type="transmembrane region" description="Helical" evidence="8">
    <location>
        <begin position="39"/>
        <end position="59"/>
    </location>
</feature>
<sequence>MFVPSSLWLALDYFTYFFSYGIFLPYWGAWLKGEGHDVATVGMLLSVGLVARFVGSLFITPLFKDPSRLIFALRLMALCSFLFAVAFYFGSHWLWLFFVMAGFNLFFSPMIPLGDSLAATWQKQFPMDYGSIRVWGSVAFIIATSVTGMLMDIWKHEVILAALVVSTGSLLLTSLLRPRIMPSGEMKQRGPQVKFRVLLKDNAVVRFLLCVSLLQGAHAAYYGFSVIYWQKVGYSDAAIGYLWSLGVVAEVIVFTFSNKLFRRWSAANLLLLSGICGILRWSLLGMSAALPVLIAAQILHSGTYTVCHLAAMRFIGARKSTEIIPLQAAYSALAMGGAIAVMTLVAGYLYEDIHGGIFYLMALTVLPALFLRPKVRQQTPENA</sequence>
<dbReference type="InterPro" id="IPR026032">
    <property type="entry name" value="HcaT-like"/>
</dbReference>
<evidence type="ECO:0000256" key="6">
    <source>
        <dbReference type="ARBA" id="ARBA00022989"/>
    </source>
</evidence>
<feature type="transmembrane region" description="Helical" evidence="8">
    <location>
        <begin position="294"/>
        <end position="316"/>
    </location>
</feature>
<dbReference type="GO" id="GO:0015528">
    <property type="term" value="F:lactose:proton symporter activity"/>
    <property type="evidence" value="ECO:0007669"/>
    <property type="project" value="TreeGrafter"/>
</dbReference>
<feature type="transmembrane region" description="Helical" evidence="8">
    <location>
        <begin position="238"/>
        <end position="257"/>
    </location>
</feature>
<dbReference type="Gene3D" id="1.20.1250.20">
    <property type="entry name" value="MFS general substrate transporter like domains"/>
    <property type="match status" value="2"/>
</dbReference>
<evidence type="ECO:0000259" key="9">
    <source>
        <dbReference type="Pfam" id="PF12832"/>
    </source>
</evidence>
<keyword evidence="5 8" id="KW-0812">Transmembrane</keyword>
<feature type="transmembrane region" description="Helical" evidence="8">
    <location>
        <begin position="7"/>
        <end position="27"/>
    </location>
</feature>
<evidence type="ECO:0000256" key="1">
    <source>
        <dbReference type="ARBA" id="ARBA00004429"/>
    </source>
</evidence>
<feature type="transmembrane region" description="Helical" evidence="8">
    <location>
        <begin position="197"/>
        <end position="218"/>
    </location>
</feature>
<evidence type="ECO:0000256" key="3">
    <source>
        <dbReference type="ARBA" id="ARBA00022475"/>
    </source>
</evidence>
<dbReference type="Pfam" id="PF12832">
    <property type="entry name" value="MFS_1_like"/>
    <property type="match status" value="1"/>
</dbReference>
<dbReference type="EMBL" id="PKLF01000002">
    <property type="protein sequence ID" value="MBE8611409.1"/>
    <property type="molecule type" value="Genomic_DNA"/>
</dbReference>
<comment type="caution">
    <text evidence="10">The sequence shown here is derived from an EMBL/GenBank/DDBJ whole genome shotgun (WGS) entry which is preliminary data.</text>
</comment>
<evidence type="ECO:0000313" key="10">
    <source>
        <dbReference type="EMBL" id="MBE8611409.1"/>
    </source>
</evidence>
<evidence type="ECO:0000313" key="11">
    <source>
        <dbReference type="Proteomes" id="UP000650477"/>
    </source>
</evidence>
<proteinExistence type="predicted"/>
<reference evidence="10" key="1">
    <citation type="submission" date="2017-12" db="EMBL/GenBank/DDBJ databases">
        <title>Genome sequencing and analysis.</title>
        <authorList>
            <person name="Huang Y.-T."/>
        </authorList>
    </citation>
    <scope>NUCLEOTIDE SEQUENCE</scope>
    <source>
        <strain evidence="10">VGH116</strain>
    </source>
</reference>
<dbReference type="AlphaFoldDB" id="A0A8I0U4X8"/>
<feature type="transmembrane region" description="Helical" evidence="8">
    <location>
        <begin position="269"/>
        <end position="288"/>
    </location>
</feature>
<keyword evidence="3" id="KW-1003">Cell membrane</keyword>
<dbReference type="SUPFAM" id="SSF103473">
    <property type="entry name" value="MFS general substrate transporter"/>
    <property type="match status" value="1"/>
</dbReference>
<dbReference type="InterPro" id="IPR036259">
    <property type="entry name" value="MFS_trans_sf"/>
</dbReference>
<dbReference type="NCBIfam" id="NF037955">
    <property type="entry name" value="mfs"/>
    <property type="match status" value="1"/>
</dbReference>